<evidence type="ECO:0000259" key="13">
    <source>
        <dbReference type="Pfam" id="PF09170"/>
    </source>
</evidence>
<dbReference type="Pfam" id="PF09170">
    <property type="entry name" value="STN1_2"/>
    <property type="match status" value="1"/>
</dbReference>
<evidence type="ECO:0000256" key="1">
    <source>
        <dbReference type="ARBA" id="ARBA00004123"/>
    </source>
</evidence>
<organism evidence="14 15">
    <name type="scientific">Leptobrachium leishanense</name>
    <name type="common">Leishan spiny toad</name>
    <dbReference type="NCBI Taxonomy" id="445787"/>
    <lineage>
        <taxon>Eukaryota</taxon>
        <taxon>Metazoa</taxon>
        <taxon>Chordata</taxon>
        <taxon>Craniata</taxon>
        <taxon>Vertebrata</taxon>
        <taxon>Euteleostomi</taxon>
        <taxon>Amphibia</taxon>
        <taxon>Batrachia</taxon>
        <taxon>Anura</taxon>
        <taxon>Pelobatoidea</taxon>
        <taxon>Megophryidae</taxon>
        <taxon>Leptobrachium</taxon>
    </lineage>
</organism>
<dbReference type="Ensembl" id="ENSLLET00000042840.1">
    <property type="protein sequence ID" value="ENSLLEP00000041184.1"/>
    <property type="gene ID" value="ENSLLEG00000026144.1"/>
</dbReference>
<dbReference type="InterPro" id="IPR040260">
    <property type="entry name" value="RFA2-like"/>
</dbReference>
<evidence type="ECO:0000256" key="6">
    <source>
        <dbReference type="ARBA" id="ARBA00022895"/>
    </source>
</evidence>
<reference evidence="14" key="1">
    <citation type="submission" date="2025-08" db="UniProtKB">
        <authorList>
            <consortium name="Ensembl"/>
        </authorList>
    </citation>
    <scope>IDENTIFICATION</scope>
</reference>
<comment type="similarity">
    <text evidence="3">Belongs to the CTC1 family.</text>
</comment>
<keyword evidence="8" id="KW-0539">Nucleus</keyword>
<dbReference type="GO" id="GO:0001944">
    <property type="term" value="P:vasculature development"/>
    <property type="evidence" value="ECO:0007669"/>
    <property type="project" value="Ensembl"/>
</dbReference>
<dbReference type="AlphaFoldDB" id="A0A8C5WIN1"/>
<evidence type="ECO:0000256" key="7">
    <source>
        <dbReference type="ARBA" id="ARBA00023125"/>
    </source>
</evidence>
<gene>
    <name evidence="14" type="primary">STN1</name>
</gene>
<proteinExistence type="inferred from homology"/>
<protein>
    <recommendedName>
        <fullName evidence="4">CST complex subunit STN1</fullName>
    </recommendedName>
    <alternativeName>
        <fullName evidence="10">Oligonucleotide/oligosaccharide-binding fold-containing protein 1</fullName>
    </alternativeName>
    <alternativeName>
        <fullName evidence="9">Suppressor of cdc thirteen homolog</fullName>
    </alternativeName>
</protein>
<evidence type="ECO:0000256" key="10">
    <source>
        <dbReference type="ARBA" id="ARBA00030852"/>
    </source>
</evidence>
<dbReference type="Proteomes" id="UP000694569">
    <property type="component" value="Unplaced"/>
</dbReference>
<comment type="subunit">
    <text evidence="12">Component of the CST complex.</text>
</comment>
<dbReference type="InterPro" id="IPR015253">
    <property type="entry name" value="CST_STN1_C"/>
</dbReference>
<dbReference type="GO" id="GO:1990879">
    <property type="term" value="C:CST complex"/>
    <property type="evidence" value="ECO:0007669"/>
    <property type="project" value="InterPro"/>
</dbReference>
<evidence type="ECO:0000313" key="14">
    <source>
        <dbReference type="Ensembl" id="ENSLLEP00000041184.1"/>
    </source>
</evidence>
<keyword evidence="6" id="KW-0779">Telomere</keyword>
<dbReference type="InterPro" id="IPR012340">
    <property type="entry name" value="NA-bd_OB-fold"/>
</dbReference>
<dbReference type="GO" id="GO:0043047">
    <property type="term" value="F:single-stranded telomeric DNA binding"/>
    <property type="evidence" value="ECO:0007669"/>
    <property type="project" value="InterPro"/>
</dbReference>
<dbReference type="SUPFAM" id="SSF50249">
    <property type="entry name" value="Nucleic acid-binding proteins"/>
    <property type="match status" value="1"/>
</dbReference>
<dbReference type="Gene3D" id="1.10.10.980">
    <property type="entry name" value="CST, Suppressor of Cdc13 homolog, complex subunit STN1, N-terminal domain"/>
    <property type="match status" value="1"/>
</dbReference>
<name>A0A8C5WIN1_9ANUR</name>
<evidence type="ECO:0000256" key="12">
    <source>
        <dbReference type="ARBA" id="ARBA00062855"/>
    </source>
</evidence>
<evidence type="ECO:0000256" key="3">
    <source>
        <dbReference type="ARBA" id="ARBA00006332"/>
    </source>
</evidence>
<dbReference type="SUPFAM" id="SSF46785">
    <property type="entry name" value="Winged helix' DNA-binding domain"/>
    <property type="match status" value="1"/>
</dbReference>
<dbReference type="PANTHER" id="PTHR13989:SF33">
    <property type="entry name" value="CST COMPLEX SUBUNIT STN1"/>
    <property type="match status" value="1"/>
</dbReference>
<dbReference type="PANTHER" id="PTHR13989">
    <property type="entry name" value="REPLICATION PROTEIN A-RELATED"/>
    <property type="match status" value="1"/>
</dbReference>
<keyword evidence="15" id="KW-1185">Reference proteome</keyword>
<feature type="domain" description="Stn1 C-terminal" evidence="13">
    <location>
        <begin position="181"/>
        <end position="334"/>
    </location>
</feature>
<dbReference type="OrthoDB" id="77828at2759"/>
<evidence type="ECO:0000256" key="2">
    <source>
        <dbReference type="ARBA" id="ARBA00004574"/>
    </source>
</evidence>
<dbReference type="Gene3D" id="1.10.10.10">
    <property type="entry name" value="Winged helix-like DNA-binding domain superfamily/Winged helix DNA-binding domain"/>
    <property type="match status" value="1"/>
</dbReference>
<evidence type="ECO:0000256" key="8">
    <source>
        <dbReference type="ARBA" id="ARBA00023242"/>
    </source>
</evidence>
<accession>A0A8C5WIN1</accession>
<keyword evidence="7" id="KW-0238">DNA-binding</keyword>
<dbReference type="InterPro" id="IPR036390">
    <property type="entry name" value="WH_DNA-bd_sf"/>
</dbReference>
<comment type="subcellular location">
    <subcellularLocation>
        <location evidence="2">Chromosome</location>
        <location evidence="2">Telomere</location>
    </subcellularLocation>
    <subcellularLocation>
        <location evidence="1">Nucleus</location>
    </subcellularLocation>
</comment>
<sequence>MPRSMEEIPSVLWGLDPVFLTFARLYVKDILEIKESYQVPGIFFYNKHPIKQVDILGTIVYVREKDSFYTYGGNAILLFVWPHQSTSGSKGLDEMMQDLYREEAQKAKMEIGDVIRVRGYIKVFRSQREIVASNFFKVDDPMLDLQIARMLDLPFLYRNVYDKPFSIPEHMKDPSQQSARISLLAEKIKVFLAEDKIQNFYQRELESVASLLTIARDPGSSATGCTTKEIHSTFKEAINLLLKQGIVFQRGNRQDVYQVTDHDKELHKLTLTIIQEDGKRHRHAEKGCNFLHILQCVRQSFDPNMTDVVLRRVVGALENNSDIVSTMENYYITF</sequence>
<evidence type="ECO:0000256" key="5">
    <source>
        <dbReference type="ARBA" id="ARBA00022454"/>
    </source>
</evidence>
<dbReference type="InterPro" id="IPR042082">
    <property type="entry name" value="CST_Stn1_wHTH1_sf"/>
</dbReference>
<dbReference type="InterPro" id="IPR014647">
    <property type="entry name" value="Stn1"/>
</dbReference>
<comment type="function">
    <text evidence="11">Component of the CST complex proposed to act as a specialized replication factor promoting DNA replication under conditions of replication stress or natural replication barriers such as the telomere duplex. The CST complex binds single-stranded DNA with high affinity in a sequence-independent manner, while isolated subunits bind DNA with low affinity by themselves. Initially the CST complex has been proposed to protect telomeres from DNA degradation. However, the CST complex has been shown to be involved in several aspects of telomere replication.</text>
</comment>
<evidence type="ECO:0000256" key="4">
    <source>
        <dbReference type="ARBA" id="ARBA00017411"/>
    </source>
</evidence>
<dbReference type="GO" id="GO:0016233">
    <property type="term" value="P:telomere capping"/>
    <property type="evidence" value="ECO:0007669"/>
    <property type="project" value="InterPro"/>
</dbReference>
<dbReference type="GeneTree" id="ENSGT00390000000909"/>
<dbReference type="InterPro" id="IPR036388">
    <property type="entry name" value="WH-like_DNA-bd_sf"/>
</dbReference>
<dbReference type="Gene3D" id="2.40.50.140">
    <property type="entry name" value="Nucleic acid-binding proteins"/>
    <property type="match status" value="1"/>
</dbReference>
<reference evidence="14" key="2">
    <citation type="submission" date="2025-09" db="UniProtKB">
        <authorList>
            <consortium name="Ensembl"/>
        </authorList>
    </citation>
    <scope>IDENTIFICATION</scope>
</reference>
<evidence type="ECO:0000256" key="9">
    <source>
        <dbReference type="ARBA" id="ARBA00030039"/>
    </source>
</evidence>
<dbReference type="FunFam" id="1.10.10.10:FF:000275">
    <property type="entry name" value="CST complex subunit STN1"/>
    <property type="match status" value="1"/>
</dbReference>
<evidence type="ECO:0000256" key="11">
    <source>
        <dbReference type="ARBA" id="ARBA00053596"/>
    </source>
</evidence>
<keyword evidence="5" id="KW-0158">Chromosome</keyword>
<evidence type="ECO:0000313" key="15">
    <source>
        <dbReference type="Proteomes" id="UP000694569"/>
    </source>
</evidence>
<dbReference type="PIRSF" id="PIRSF036950">
    <property type="entry name" value="UCP036950"/>
    <property type="match status" value="1"/>
</dbReference>